<protein>
    <submittedName>
        <fullName evidence="7">Forkhead box protein F1</fullName>
    </submittedName>
</protein>
<feature type="compositionally biased region" description="Polar residues" evidence="5">
    <location>
        <begin position="439"/>
        <end position="475"/>
    </location>
</feature>
<dbReference type="GO" id="GO:0005634">
    <property type="term" value="C:nucleus"/>
    <property type="evidence" value="ECO:0007669"/>
    <property type="project" value="UniProtKB-SubCell"/>
</dbReference>
<dbReference type="Gene3D" id="1.10.10.10">
    <property type="entry name" value="Winged helix-like DNA-binding domain superfamily/Winged helix DNA-binding domain"/>
    <property type="match status" value="1"/>
</dbReference>
<sequence>MSSTSNPSSVAVAVATSASMFYQPYASTDTNQIKSTVDKLSNTANSQTTPDVLQPVHTFTADSLNALEDLSLQYMQQQQQSRQPHHHPHHQQQQQQQHSHQNFQQSYHHHHHHHHHHNNTSTNNHNQRIHEHSQNLTTQPQSDTQRPTHFVSPEPNIFRVPPLPTQLSPTMDSRGLAHGVPFPTSLHSTLPLPEAASSPQLASHASTTSFPPLLDEVHSQWTKGLSNCASISTSLPPEPIEPSLMQSGHWNTAAIPVITATSNVSEKTSSSTVDSLLETVRRSPFPPPEQISIMTPANYYYDRLFNLTQTGFISPGPSSYIQECHNNYDEMKPDPDSEITSNMKCDPDIHGKLIGPNNWMHKSNGATSEQDCHHLPLVMLQLNGSSHLTECGFGSTKIVSSCSPSGAQLDHSVTSSLSNSCTSSNSSCAVPGVTGGTGTRDNSTATPTTLNYPSSPGESSSDPCATVSLDRSSASAPRPFESDSRLNGTDQSGAIQTHQDCPPEPTCNPSIDINGSALSAVAAANTTYATPSKPMRICPIHQDPVVCSAMDCVQAHLLNTATSSEFKLGSVRSVHEQTQKQPQPLQSSQQHQQQITEGPVRINDNECDEDDDEEEDDISEADLSNELRNAAGAKREAQVTMDSGDLSAAAGKEQASNDNESCRKSNTNRRSEKPPFSYIALIAMAIQASPSKRCTLSEIYQYLYTQFAFFRGQYTGWKNSVRHNLSLNEVFIKLPKGMGRPGKGHYWTIDPTAEYMFQDGASRRRPRGFRRKCASAVAAAVAANISSANGYVHLPYANPSYKFQQNPFPTIGLGTFSGDSQFTKEMQQFLIPPSTSRALSPSCGMTTTGTGPSSQTNPNPLPPLASGLGITMNSIGLPTPRVPLQSTRLSEPHEDIGPSSSSSMDSVFSVQTNINGISNPLATGGMVPVTPKQTPSSTEPLFQSSTSDALATSLPNSLFTMSQLLPRSDSTYTQENNTLTPTPTHAVGGVADNYCSTSGQELVDIPTTMTYNQLPSIYHAITFGSHAVAHSLGTGPPSGVYGQQQQRQQHQQPFNLSDNNQTVSTSPGTTLSYPYDLRTSFVQSMGSDRTQELGLESPVHSVQDSLEKVRMSNVSSVDSMGSLTHLSSHLPHVLPHTEMHTSEVPESDWCLYTGWPYQTDARPNRCLINPMEPNPINTFGPTTQGLIPGTQGGPCTMVTGSADPSLTVTKLTSAVFTRFEDERLNQNVTPPSPSHISHRSSTDNKVNGRRSLNPQQIPGDGPSGLGSDDLAVERARSMLTSLNHQLQLKMDDSIYPGPAADKCGSAPLGEFLIACAP</sequence>
<dbReference type="PROSITE" id="PS00658">
    <property type="entry name" value="FORK_HEAD_2"/>
    <property type="match status" value="1"/>
</dbReference>
<feature type="region of interest" description="Disordered" evidence="5">
    <location>
        <begin position="75"/>
        <end position="174"/>
    </location>
</feature>
<feature type="domain" description="Fork-head" evidence="6">
    <location>
        <begin position="673"/>
        <end position="767"/>
    </location>
</feature>
<reference evidence="7" key="1">
    <citation type="submission" date="2019-05" db="EMBL/GenBank/DDBJ databases">
        <title>Annotation for the trematode Fasciolopsis buski.</title>
        <authorList>
            <person name="Choi Y.-J."/>
        </authorList>
    </citation>
    <scope>NUCLEOTIDE SEQUENCE</scope>
    <source>
        <strain evidence="7">HT</strain>
        <tissue evidence="7">Whole worm</tissue>
    </source>
</reference>
<dbReference type="InterPro" id="IPR030456">
    <property type="entry name" value="TF_fork_head_CS_2"/>
</dbReference>
<feature type="region of interest" description="Disordered" evidence="5">
    <location>
        <begin position="1222"/>
        <end position="1268"/>
    </location>
</feature>
<feature type="region of interest" description="Disordered" evidence="5">
    <location>
        <begin position="413"/>
        <end position="505"/>
    </location>
</feature>
<dbReference type="Pfam" id="PF00250">
    <property type="entry name" value="Forkhead"/>
    <property type="match status" value="1"/>
</dbReference>
<feature type="compositionally biased region" description="Low complexity" evidence="5">
    <location>
        <begin position="91"/>
        <end position="106"/>
    </location>
</feature>
<evidence type="ECO:0000313" key="8">
    <source>
        <dbReference type="Proteomes" id="UP000728185"/>
    </source>
</evidence>
<feature type="compositionally biased region" description="Polar residues" evidence="5">
    <location>
        <begin position="834"/>
        <end position="858"/>
    </location>
</feature>
<dbReference type="OrthoDB" id="5402974at2759"/>
<keyword evidence="8" id="KW-1185">Reference proteome</keyword>
<feature type="region of interest" description="Disordered" evidence="5">
    <location>
        <begin position="571"/>
        <end position="671"/>
    </location>
</feature>
<keyword evidence="2 4" id="KW-0238">DNA-binding</keyword>
<dbReference type="SMART" id="SM00339">
    <property type="entry name" value="FH"/>
    <property type="match status" value="1"/>
</dbReference>
<evidence type="ECO:0000313" key="7">
    <source>
        <dbReference type="EMBL" id="KAA0197077.1"/>
    </source>
</evidence>
<dbReference type="GO" id="GO:0009887">
    <property type="term" value="P:animal organ morphogenesis"/>
    <property type="evidence" value="ECO:0007669"/>
    <property type="project" value="TreeGrafter"/>
</dbReference>
<accession>A0A8E0S1P8</accession>
<comment type="caution">
    <text evidence="7">The sequence shown here is derived from an EMBL/GenBank/DDBJ whole genome shotgun (WGS) entry which is preliminary data.</text>
</comment>
<feature type="compositionally biased region" description="Polar residues" evidence="5">
    <location>
        <begin position="134"/>
        <end position="147"/>
    </location>
</feature>
<dbReference type="EMBL" id="LUCM01002635">
    <property type="protein sequence ID" value="KAA0197077.1"/>
    <property type="molecule type" value="Genomic_DNA"/>
</dbReference>
<feature type="compositionally biased region" description="Low complexity" evidence="5">
    <location>
        <begin position="1043"/>
        <end position="1052"/>
    </location>
</feature>
<dbReference type="InterPro" id="IPR018122">
    <property type="entry name" value="TF_fork_head_CS_1"/>
</dbReference>
<feature type="compositionally biased region" description="Acidic residues" evidence="5">
    <location>
        <begin position="605"/>
        <end position="620"/>
    </location>
</feature>
<feature type="DNA-binding region" description="Fork-head" evidence="4">
    <location>
        <begin position="673"/>
        <end position="767"/>
    </location>
</feature>
<dbReference type="CDD" id="cd20020">
    <property type="entry name" value="FH_FOXF"/>
    <property type="match status" value="1"/>
</dbReference>
<feature type="region of interest" description="Disordered" evidence="5">
    <location>
        <begin position="1034"/>
        <end position="1070"/>
    </location>
</feature>
<dbReference type="InterPro" id="IPR001766">
    <property type="entry name" value="Fork_head_dom"/>
</dbReference>
<dbReference type="PROSITE" id="PS00657">
    <property type="entry name" value="FORK_HEAD_1"/>
    <property type="match status" value="1"/>
</dbReference>
<feature type="compositionally biased region" description="Low complexity" evidence="5">
    <location>
        <begin position="579"/>
        <end position="594"/>
    </location>
</feature>
<dbReference type="PANTHER" id="PTHR46262:SF2">
    <property type="entry name" value="FORKHEAD BOX PROTEIN BINIOU"/>
    <property type="match status" value="1"/>
</dbReference>
<evidence type="ECO:0000259" key="6">
    <source>
        <dbReference type="PROSITE" id="PS50039"/>
    </source>
</evidence>
<organism evidence="7 8">
    <name type="scientific">Fasciolopsis buskii</name>
    <dbReference type="NCBI Taxonomy" id="27845"/>
    <lineage>
        <taxon>Eukaryota</taxon>
        <taxon>Metazoa</taxon>
        <taxon>Spiralia</taxon>
        <taxon>Lophotrochozoa</taxon>
        <taxon>Platyhelminthes</taxon>
        <taxon>Trematoda</taxon>
        <taxon>Digenea</taxon>
        <taxon>Plagiorchiida</taxon>
        <taxon>Echinostomata</taxon>
        <taxon>Echinostomatoidea</taxon>
        <taxon>Fasciolidae</taxon>
        <taxon>Fasciolopsis</taxon>
    </lineage>
</organism>
<feature type="compositionally biased region" description="Polar residues" evidence="5">
    <location>
        <begin position="485"/>
        <end position="499"/>
    </location>
</feature>
<dbReference type="PROSITE" id="PS50039">
    <property type="entry name" value="FORK_HEAD_3"/>
    <property type="match status" value="1"/>
</dbReference>
<dbReference type="InterPro" id="IPR051770">
    <property type="entry name" value="Forkhead_box_regulator"/>
</dbReference>
<dbReference type="FunFam" id="1.10.10.10:FF:000071">
    <property type="entry name" value="Forkhead box F1"/>
    <property type="match status" value="1"/>
</dbReference>
<dbReference type="InterPro" id="IPR036388">
    <property type="entry name" value="WH-like_DNA-bd_sf"/>
</dbReference>
<dbReference type="GO" id="GO:0000978">
    <property type="term" value="F:RNA polymerase II cis-regulatory region sequence-specific DNA binding"/>
    <property type="evidence" value="ECO:0007669"/>
    <property type="project" value="TreeGrafter"/>
</dbReference>
<evidence type="ECO:0000256" key="5">
    <source>
        <dbReference type="SAM" id="MobiDB-lite"/>
    </source>
</evidence>
<name>A0A8E0S1P8_9TREM</name>
<feature type="compositionally biased region" description="Polar residues" evidence="5">
    <location>
        <begin position="1053"/>
        <end position="1070"/>
    </location>
</feature>
<dbReference type="PRINTS" id="PR00053">
    <property type="entry name" value="FORKHEAD"/>
</dbReference>
<keyword evidence="3 4" id="KW-0539">Nucleus</keyword>
<evidence type="ECO:0000256" key="3">
    <source>
        <dbReference type="ARBA" id="ARBA00023242"/>
    </source>
</evidence>
<gene>
    <name evidence="7" type="ORF">FBUS_08690</name>
</gene>
<dbReference type="Proteomes" id="UP000728185">
    <property type="component" value="Unassembled WGS sequence"/>
</dbReference>
<feature type="compositionally biased region" description="Low complexity" evidence="5">
    <location>
        <begin position="413"/>
        <end position="428"/>
    </location>
</feature>
<dbReference type="SUPFAM" id="SSF46785">
    <property type="entry name" value="Winged helix' DNA-binding domain"/>
    <property type="match status" value="1"/>
</dbReference>
<evidence type="ECO:0000256" key="2">
    <source>
        <dbReference type="ARBA" id="ARBA00023125"/>
    </source>
</evidence>
<comment type="subcellular location">
    <subcellularLocation>
        <location evidence="1 4">Nucleus</location>
    </subcellularLocation>
</comment>
<dbReference type="GO" id="GO:0000981">
    <property type="term" value="F:DNA-binding transcription factor activity, RNA polymerase II-specific"/>
    <property type="evidence" value="ECO:0007669"/>
    <property type="project" value="TreeGrafter"/>
</dbReference>
<dbReference type="InterPro" id="IPR036390">
    <property type="entry name" value="WH_DNA-bd_sf"/>
</dbReference>
<dbReference type="PANTHER" id="PTHR46262">
    <property type="entry name" value="FORKHEAD BOX PROTEIN BINIOU"/>
    <property type="match status" value="1"/>
</dbReference>
<evidence type="ECO:0000256" key="1">
    <source>
        <dbReference type="ARBA" id="ARBA00004123"/>
    </source>
</evidence>
<proteinExistence type="predicted"/>
<evidence type="ECO:0000256" key="4">
    <source>
        <dbReference type="PROSITE-ProRule" id="PRU00089"/>
    </source>
</evidence>
<feature type="compositionally biased region" description="Basic residues" evidence="5">
    <location>
        <begin position="107"/>
        <end position="118"/>
    </location>
</feature>
<feature type="region of interest" description="Disordered" evidence="5">
    <location>
        <begin position="834"/>
        <end position="859"/>
    </location>
</feature>